<evidence type="ECO:0000256" key="1">
    <source>
        <dbReference type="SAM" id="MobiDB-lite"/>
    </source>
</evidence>
<dbReference type="AlphaFoldDB" id="A0A0D7BQF2"/>
<feature type="compositionally biased region" description="Basic residues" evidence="1">
    <location>
        <begin position="1"/>
        <end position="12"/>
    </location>
</feature>
<feature type="compositionally biased region" description="Low complexity" evidence="1">
    <location>
        <begin position="216"/>
        <end position="244"/>
    </location>
</feature>
<sequence>MSSSTIHRRRSHSASNLSSPGHRRKLHDESWRGANKRTLSRTSPDPSSPRKNRADSWRIKRRRRDSSSGSDTDSIFRRVHHTPSQINPAFACTAADFQLFPNRARPRRRPARSTSPSIEEPTKDVNSLRSDAFQELHRSVEDSGAGFVDSMREYERSRPRFATDSQHTGRRQSMSSPPSSHGDVHCSMEDVQMSKDTGAYPFTFYAHLGGSSSSFGTGTSGTTASDSEMCSSPSLPSSSSSLILCDDDDDEDEDVAIATGYADDAVSGPQLCSSDAPSSEAHQSTRSEKALAALTLAMANGAGSIQDYSSVQMHDSMFEDDSRMGELWH</sequence>
<feature type="region of interest" description="Disordered" evidence="1">
    <location>
        <begin position="216"/>
        <end position="247"/>
    </location>
</feature>
<organism evidence="2 3">
    <name type="scientific">Cylindrobasidium torrendii FP15055 ss-10</name>
    <dbReference type="NCBI Taxonomy" id="1314674"/>
    <lineage>
        <taxon>Eukaryota</taxon>
        <taxon>Fungi</taxon>
        <taxon>Dikarya</taxon>
        <taxon>Basidiomycota</taxon>
        <taxon>Agaricomycotina</taxon>
        <taxon>Agaricomycetes</taxon>
        <taxon>Agaricomycetidae</taxon>
        <taxon>Agaricales</taxon>
        <taxon>Marasmiineae</taxon>
        <taxon>Physalacriaceae</taxon>
        <taxon>Cylindrobasidium</taxon>
    </lineage>
</organism>
<feature type="region of interest" description="Disordered" evidence="1">
    <location>
        <begin position="101"/>
        <end position="127"/>
    </location>
</feature>
<dbReference type="EMBL" id="KN880440">
    <property type="protein sequence ID" value="KIY72753.1"/>
    <property type="molecule type" value="Genomic_DNA"/>
</dbReference>
<name>A0A0D7BQF2_9AGAR</name>
<accession>A0A0D7BQF2</accession>
<evidence type="ECO:0000313" key="2">
    <source>
        <dbReference type="EMBL" id="KIY72753.1"/>
    </source>
</evidence>
<feature type="region of interest" description="Disordered" evidence="1">
    <location>
        <begin position="1"/>
        <end position="77"/>
    </location>
</feature>
<evidence type="ECO:0000313" key="3">
    <source>
        <dbReference type="Proteomes" id="UP000054007"/>
    </source>
</evidence>
<dbReference type="Proteomes" id="UP000054007">
    <property type="component" value="Unassembled WGS sequence"/>
</dbReference>
<reference evidence="2 3" key="1">
    <citation type="journal article" date="2015" name="Fungal Genet. Biol.">
        <title>Evolution of novel wood decay mechanisms in Agaricales revealed by the genome sequences of Fistulina hepatica and Cylindrobasidium torrendii.</title>
        <authorList>
            <person name="Floudas D."/>
            <person name="Held B.W."/>
            <person name="Riley R."/>
            <person name="Nagy L.G."/>
            <person name="Koehler G."/>
            <person name="Ransdell A.S."/>
            <person name="Younus H."/>
            <person name="Chow J."/>
            <person name="Chiniquy J."/>
            <person name="Lipzen A."/>
            <person name="Tritt A."/>
            <person name="Sun H."/>
            <person name="Haridas S."/>
            <person name="LaButti K."/>
            <person name="Ohm R.A."/>
            <person name="Kues U."/>
            <person name="Blanchette R.A."/>
            <person name="Grigoriev I.V."/>
            <person name="Minto R.E."/>
            <person name="Hibbett D.S."/>
        </authorList>
    </citation>
    <scope>NUCLEOTIDE SEQUENCE [LARGE SCALE GENOMIC DNA]</scope>
    <source>
        <strain evidence="2 3">FP15055 ss-10</strain>
    </source>
</reference>
<dbReference type="OrthoDB" id="2688840at2759"/>
<feature type="compositionally biased region" description="Polar residues" evidence="1">
    <location>
        <begin position="270"/>
        <end position="282"/>
    </location>
</feature>
<feature type="region of interest" description="Disordered" evidence="1">
    <location>
        <begin position="159"/>
        <end position="186"/>
    </location>
</feature>
<keyword evidence="3" id="KW-1185">Reference proteome</keyword>
<feature type="region of interest" description="Disordered" evidence="1">
    <location>
        <begin position="266"/>
        <end position="286"/>
    </location>
</feature>
<feature type="compositionally biased region" description="Polar residues" evidence="1">
    <location>
        <begin position="163"/>
        <end position="179"/>
    </location>
</feature>
<gene>
    <name evidence="2" type="ORF">CYLTODRAFT_417537</name>
</gene>
<proteinExistence type="predicted"/>
<protein>
    <submittedName>
        <fullName evidence="2">Uncharacterized protein</fullName>
    </submittedName>
</protein>